<dbReference type="OrthoDB" id="9811262at2"/>
<dbReference type="RefSeq" id="WP_115083338.1">
    <property type="nucleotide sequence ID" value="NZ_UGTP01000001.1"/>
</dbReference>
<dbReference type="SMART" id="SM00892">
    <property type="entry name" value="Endonuclease_NS"/>
    <property type="match status" value="1"/>
</dbReference>
<feature type="domain" description="ENPP1-3/EXOG-like endonuclease/phosphodiesterase" evidence="3">
    <location>
        <begin position="76"/>
        <end position="288"/>
    </location>
</feature>
<feature type="domain" description="DNA/RNA non-specific endonuclease/pyrophosphatase/phosphodiesterase" evidence="4">
    <location>
        <begin position="75"/>
        <end position="288"/>
    </location>
</feature>
<dbReference type="PANTHER" id="PTHR13966">
    <property type="entry name" value="ENDONUCLEASE RELATED"/>
    <property type="match status" value="1"/>
</dbReference>
<dbReference type="InterPro" id="IPR040255">
    <property type="entry name" value="Non-specific_endonuclease"/>
</dbReference>
<dbReference type="AlphaFoldDB" id="A0A379F1R8"/>
<reference evidence="5 6" key="1">
    <citation type="submission" date="2018-06" db="EMBL/GenBank/DDBJ databases">
        <authorList>
            <consortium name="Pathogen Informatics"/>
            <person name="Doyle S."/>
        </authorList>
    </citation>
    <scope>NUCLEOTIDE SEQUENCE [LARGE SCALE GENOMIC DNA]</scope>
    <source>
        <strain evidence="5 6">NCTC13043</strain>
    </source>
</reference>
<dbReference type="SMART" id="SM00477">
    <property type="entry name" value="NUC"/>
    <property type="match status" value="1"/>
</dbReference>
<dbReference type="PROSITE" id="PS51257">
    <property type="entry name" value="PROKAR_LIPOPROTEIN"/>
    <property type="match status" value="1"/>
</dbReference>
<dbReference type="Proteomes" id="UP000254235">
    <property type="component" value="Unassembled WGS sequence"/>
</dbReference>
<evidence type="ECO:0000259" key="3">
    <source>
        <dbReference type="SMART" id="SM00477"/>
    </source>
</evidence>
<accession>A0A379F1R8</accession>
<organism evidence="5 6">
    <name type="scientific">Prevotella pallens</name>
    <dbReference type="NCBI Taxonomy" id="60133"/>
    <lineage>
        <taxon>Bacteria</taxon>
        <taxon>Pseudomonadati</taxon>
        <taxon>Bacteroidota</taxon>
        <taxon>Bacteroidia</taxon>
        <taxon>Bacteroidales</taxon>
        <taxon>Prevotellaceae</taxon>
        <taxon>Prevotella</taxon>
    </lineage>
</organism>
<proteinExistence type="predicted"/>
<dbReference type="GO" id="GO:0046872">
    <property type="term" value="F:metal ion binding"/>
    <property type="evidence" value="ECO:0007669"/>
    <property type="project" value="UniProtKB-KW"/>
</dbReference>
<sequence length="308" mass="35667">MKKNRSLVETSVIFLVASIFLFSACNKDNNDNEKTAISNNNSNQNFPNPYTHRLEFPKIRGGKSIIITHIDQSTNEVNYSLEWDGEKKSNRWTCYQIYNSNSIWNTGRWYGNPQYPADPLISSSMTFGYDPYWGTGYDHGHLCPSADRRSTEEAQRQTFYLSNMQPQLSAFNGSVKGGGIWLTMENKIRDSFKMESIDTMYICRGGTIDQTSQVKAFLRNGFIVPGYFFSAALLKYYSKTQKKWEYKAIGFWFKHENNQAASLKPYVVNIKQLEELTNIDFFCNLPDDIERKVEGINKDIIIRLWNIK</sequence>
<dbReference type="PANTHER" id="PTHR13966:SF5">
    <property type="entry name" value="ENDONUCLEASE G, MITOCHONDRIAL"/>
    <property type="match status" value="1"/>
</dbReference>
<dbReference type="Pfam" id="PF01223">
    <property type="entry name" value="Endonuclease_NS"/>
    <property type="match status" value="1"/>
</dbReference>
<keyword evidence="2" id="KW-0479">Metal-binding</keyword>
<evidence type="ECO:0000313" key="5">
    <source>
        <dbReference type="EMBL" id="SUC12588.1"/>
    </source>
</evidence>
<dbReference type="GO" id="GO:0004519">
    <property type="term" value="F:endonuclease activity"/>
    <property type="evidence" value="ECO:0007669"/>
    <property type="project" value="TreeGrafter"/>
</dbReference>
<evidence type="ECO:0000259" key="4">
    <source>
        <dbReference type="SMART" id="SM00892"/>
    </source>
</evidence>
<evidence type="ECO:0000256" key="2">
    <source>
        <dbReference type="PIRSR" id="PIRSR640255-2"/>
    </source>
</evidence>
<feature type="binding site" evidence="2">
    <location>
        <position position="172"/>
    </location>
    <ligand>
        <name>Mg(2+)</name>
        <dbReference type="ChEBI" id="CHEBI:18420"/>
        <note>catalytic</note>
    </ligand>
</feature>
<dbReference type="EC" id="3.1.30.-" evidence="5"/>
<gene>
    <name evidence="5" type="primary">nucA</name>
    <name evidence="5" type="ORF">NCTC13043_01195</name>
</gene>
<dbReference type="GO" id="GO:0016787">
    <property type="term" value="F:hydrolase activity"/>
    <property type="evidence" value="ECO:0007669"/>
    <property type="project" value="UniProtKB-KW"/>
</dbReference>
<dbReference type="InterPro" id="IPR001604">
    <property type="entry name" value="Endo_G_ENPP1-like_dom"/>
</dbReference>
<dbReference type="GeneID" id="78570886"/>
<dbReference type="InterPro" id="IPR020821">
    <property type="entry name" value="ENPP1-3/EXOG-like_nuc-like"/>
</dbReference>
<dbReference type="SUPFAM" id="SSF54060">
    <property type="entry name" value="His-Me finger endonucleases"/>
    <property type="match status" value="1"/>
</dbReference>
<dbReference type="Gene3D" id="3.40.570.10">
    <property type="entry name" value="Extracellular Endonuclease, subunit A"/>
    <property type="match status" value="1"/>
</dbReference>
<dbReference type="GO" id="GO:0003676">
    <property type="term" value="F:nucleic acid binding"/>
    <property type="evidence" value="ECO:0007669"/>
    <property type="project" value="InterPro"/>
</dbReference>
<dbReference type="InterPro" id="IPR044925">
    <property type="entry name" value="His-Me_finger_sf"/>
</dbReference>
<dbReference type="InterPro" id="IPR044929">
    <property type="entry name" value="DNA/RNA_non-sp_Endonuclease_sf"/>
</dbReference>
<name>A0A379F1R8_9BACT</name>
<protein>
    <submittedName>
        <fullName evidence="5">Nuclease</fullName>
        <ecNumber evidence="5">3.1.30.-</ecNumber>
    </submittedName>
</protein>
<keyword evidence="5" id="KW-0378">Hydrolase</keyword>
<evidence type="ECO:0000313" key="6">
    <source>
        <dbReference type="Proteomes" id="UP000254235"/>
    </source>
</evidence>
<feature type="active site" description="Proton acceptor" evidence="1">
    <location>
        <position position="141"/>
    </location>
</feature>
<evidence type="ECO:0000256" key="1">
    <source>
        <dbReference type="PIRSR" id="PIRSR640255-1"/>
    </source>
</evidence>
<dbReference type="EMBL" id="UGTP01000001">
    <property type="protein sequence ID" value="SUC12588.1"/>
    <property type="molecule type" value="Genomic_DNA"/>
</dbReference>